<dbReference type="EMBL" id="JBIHMM010000001">
    <property type="protein sequence ID" value="MFH0252378.1"/>
    <property type="molecule type" value="Genomic_DNA"/>
</dbReference>
<dbReference type="InterPro" id="IPR000639">
    <property type="entry name" value="Epox_hydrolase-like"/>
</dbReference>
<dbReference type="InterPro" id="IPR050266">
    <property type="entry name" value="AB_hydrolase_sf"/>
</dbReference>
<name>A0ABW7I2Y7_9RHOB</name>
<reference evidence="2 3" key="1">
    <citation type="submission" date="2024-10" db="EMBL/GenBank/DDBJ databases">
        <authorList>
            <person name="Yang X.-N."/>
        </authorList>
    </citation>
    <scope>NUCLEOTIDE SEQUENCE [LARGE SCALE GENOMIC DNA]</scope>
    <source>
        <strain evidence="2 3">CAU 1059</strain>
    </source>
</reference>
<evidence type="ECO:0000259" key="1">
    <source>
        <dbReference type="Pfam" id="PF00561"/>
    </source>
</evidence>
<accession>A0ABW7I2Y7</accession>
<dbReference type="Pfam" id="PF00561">
    <property type="entry name" value="Abhydrolase_1"/>
    <property type="match status" value="1"/>
</dbReference>
<protein>
    <submittedName>
        <fullName evidence="2">Alpha/beta fold hydrolase BchO</fullName>
    </submittedName>
</protein>
<dbReference type="SUPFAM" id="SSF53474">
    <property type="entry name" value="alpha/beta-Hydrolases"/>
    <property type="match status" value="1"/>
</dbReference>
<feature type="domain" description="AB hydrolase-1" evidence="1">
    <location>
        <begin position="35"/>
        <end position="272"/>
    </location>
</feature>
<dbReference type="Proteomes" id="UP001607157">
    <property type="component" value="Unassembled WGS sequence"/>
</dbReference>
<dbReference type="InterPro" id="IPR017497">
    <property type="entry name" value="BchO"/>
</dbReference>
<dbReference type="RefSeq" id="WP_377169738.1">
    <property type="nucleotide sequence ID" value="NZ_JBHTJC010000001.1"/>
</dbReference>
<organism evidence="2 3">
    <name type="scientific">Roseovarius aquimarinus</name>
    <dbReference type="NCBI Taxonomy" id="1229156"/>
    <lineage>
        <taxon>Bacteria</taxon>
        <taxon>Pseudomonadati</taxon>
        <taxon>Pseudomonadota</taxon>
        <taxon>Alphaproteobacteria</taxon>
        <taxon>Rhodobacterales</taxon>
        <taxon>Roseobacteraceae</taxon>
        <taxon>Roseovarius</taxon>
    </lineage>
</organism>
<dbReference type="PRINTS" id="PR00111">
    <property type="entry name" value="ABHYDROLASE"/>
</dbReference>
<dbReference type="PANTHER" id="PTHR43798:SF33">
    <property type="entry name" value="HYDROLASE, PUTATIVE (AFU_ORTHOLOGUE AFUA_2G14860)-RELATED"/>
    <property type="match status" value="1"/>
</dbReference>
<dbReference type="GO" id="GO:0016787">
    <property type="term" value="F:hydrolase activity"/>
    <property type="evidence" value="ECO:0007669"/>
    <property type="project" value="UniProtKB-KW"/>
</dbReference>
<dbReference type="NCBIfam" id="TIGR03056">
    <property type="entry name" value="bchO_mg_che_rel"/>
    <property type="match status" value="1"/>
</dbReference>
<comment type="caution">
    <text evidence="2">The sequence shown here is derived from an EMBL/GenBank/DDBJ whole genome shotgun (WGS) entry which is preliminary data.</text>
</comment>
<keyword evidence="3" id="KW-1185">Reference proteome</keyword>
<dbReference type="Gene3D" id="3.40.50.1820">
    <property type="entry name" value="alpha/beta hydrolase"/>
    <property type="match status" value="1"/>
</dbReference>
<dbReference type="PRINTS" id="PR00412">
    <property type="entry name" value="EPOXHYDRLASE"/>
</dbReference>
<evidence type="ECO:0000313" key="2">
    <source>
        <dbReference type="EMBL" id="MFH0252378.1"/>
    </source>
</evidence>
<evidence type="ECO:0000313" key="3">
    <source>
        <dbReference type="Proteomes" id="UP001607157"/>
    </source>
</evidence>
<gene>
    <name evidence="2" type="primary">bchO</name>
    <name evidence="2" type="ORF">ACGRVM_00605</name>
</gene>
<proteinExistence type="predicted"/>
<dbReference type="InterPro" id="IPR000073">
    <property type="entry name" value="AB_hydrolase_1"/>
</dbReference>
<keyword evidence="2" id="KW-0378">Hydrolase</keyword>
<dbReference type="InterPro" id="IPR029058">
    <property type="entry name" value="AB_hydrolase_fold"/>
</dbReference>
<dbReference type="PANTHER" id="PTHR43798">
    <property type="entry name" value="MONOACYLGLYCEROL LIPASE"/>
    <property type="match status" value="1"/>
</dbReference>
<sequence length="296" mass="31316">MRWPEDAADWPLTEHSRRVLHRPHRWHVQEAGRGPTLLLIHGAGGATHSWRGLFPLLSERFHVVAVDLPGHGFTQPGARGRSGLESMTADLAALAAAEGWHPAAVIGHSAGAAIALNLGLRLGDPAPRIVTLNAALSNFEGVAGWLFPKLAKLLAATPFTADLFSAAASSQSNVARLIAGTGSQLDPEGLALYRRLVADRAHVDGTLAMMSQWSLDGLLPRLGEMSAPVFLMTGDADSAVPPAVSRRAAEKLPNARLESLPSLGHLMHEEDPEAVARLIFGFLEGIEGGPDCAAPQ</sequence>